<organism evidence="10">
    <name type="scientific">Sphingomonas sp. A1</name>
    <dbReference type="NCBI Taxonomy" id="90322"/>
    <lineage>
        <taxon>Bacteria</taxon>
        <taxon>Pseudomonadati</taxon>
        <taxon>Pseudomonadota</taxon>
        <taxon>Alphaproteobacteria</taxon>
        <taxon>Sphingomonadales</taxon>
        <taxon>Sphingomonadaceae</taxon>
        <taxon>Sphingomonas</taxon>
    </lineage>
</organism>
<gene>
    <name evidence="7 10" type="primary">flgK</name>
</gene>
<keyword evidence="10" id="KW-0966">Cell projection</keyword>
<dbReference type="InterPro" id="IPR053927">
    <property type="entry name" value="FlgK_helical"/>
</dbReference>
<evidence type="ECO:0000256" key="3">
    <source>
        <dbReference type="ARBA" id="ARBA00009677"/>
    </source>
</evidence>
<dbReference type="GO" id="GO:0005576">
    <property type="term" value="C:extracellular region"/>
    <property type="evidence" value="ECO:0007669"/>
    <property type="project" value="UniProtKB-SubCell"/>
</dbReference>
<accession>A0A0A8JC62</accession>
<feature type="domain" description="Flagellar hook-associated protein FlgK helical" evidence="9">
    <location>
        <begin position="91"/>
        <end position="321"/>
    </location>
</feature>
<evidence type="ECO:0000256" key="5">
    <source>
        <dbReference type="ARBA" id="ARBA00022525"/>
    </source>
</evidence>
<dbReference type="AlphaFoldDB" id="A0A0A8JC62"/>
<keyword evidence="5 7" id="KW-0964">Secreted</keyword>
<name>A0A0A8JC62_9SPHN</name>
<dbReference type="PANTHER" id="PTHR30033">
    <property type="entry name" value="FLAGELLAR HOOK-ASSOCIATED PROTEIN 1"/>
    <property type="match status" value="1"/>
</dbReference>
<dbReference type="GO" id="GO:0005198">
    <property type="term" value="F:structural molecule activity"/>
    <property type="evidence" value="ECO:0007669"/>
    <property type="project" value="UniProtKB-UniRule"/>
</dbReference>
<evidence type="ECO:0000256" key="2">
    <source>
        <dbReference type="ARBA" id="ARBA00004613"/>
    </source>
</evidence>
<keyword evidence="6 7" id="KW-0975">Bacterial flagellum</keyword>
<dbReference type="InterPro" id="IPR010930">
    <property type="entry name" value="Flg_bb/hook_C_dom"/>
</dbReference>
<dbReference type="GO" id="GO:0009424">
    <property type="term" value="C:bacterial-type flagellum hook"/>
    <property type="evidence" value="ECO:0007669"/>
    <property type="project" value="UniProtKB-UniRule"/>
</dbReference>
<evidence type="ECO:0000259" key="8">
    <source>
        <dbReference type="Pfam" id="PF06429"/>
    </source>
</evidence>
<dbReference type="SUPFAM" id="SSF64518">
    <property type="entry name" value="Phase 1 flagellin"/>
    <property type="match status" value="1"/>
</dbReference>
<comment type="similarity">
    <text evidence="3 7">Belongs to the flagella basal body rod proteins family.</text>
</comment>
<evidence type="ECO:0000256" key="7">
    <source>
        <dbReference type="RuleBase" id="RU362065"/>
    </source>
</evidence>
<dbReference type="Pfam" id="PF22638">
    <property type="entry name" value="FlgK_D1"/>
    <property type="match status" value="1"/>
</dbReference>
<evidence type="ECO:0000259" key="9">
    <source>
        <dbReference type="Pfam" id="PF22638"/>
    </source>
</evidence>
<keyword evidence="10" id="KW-0969">Cilium</keyword>
<reference evidence="10" key="1">
    <citation type="submission" date="2015-04" db="EMBL/GenBank/DDBJ databases">
        <title>Formation of a single polar flagellum by lateral and polar bacterial flagellar gene sets.</title>
        <authorList>
            <person name="Maruyama Y."/>
            <person name="Kobayashi M."/>
            <person name="Murata K."/>
            <person name="Hashimoto W."/>
        </authorList>
    </citation>
    <scope>NUCLEOTIDE SEQUENCE</scope>
    <source>
        <strain evidence="10">A1</strain>
    </source>
</reference>
<dbReference type="PANTHER" id="PTHR30033:SF1">
    <property type="entry name" value="FLAGELLAR HOOK-ASSOCIATED PROTEIN 1"/>
    <property type="match status" value="1"/>
</dbReference>
<dbReference type="InterPro" id="IPR002371">
    <property type="entry name" value="FlgK"/>
</dbReference>
<comment type="subcellular location">
    <subcellularLocation>
        <location evidence="1 7">Bacterial flagellum</location>
    </subcellularLocation>
    <subcellularLocation>
        <location evidence="2 7">Secreted</location>
    </subcellularLocation>
</comment>
<feature type="domain" description="Flagellar basal-body/hook protein C-terminal" evidence="8">
    <location>
        <begin position="418"/>
        <end position="456"/>
    </location>
</feature>
<dbReference type="PRINTS" id="PR01005">
    <property type="entry name" value="FLGHOOKAP1"/>
</dbReference>
<evidence type="ECO:0000256" key="6">
    <source>
        <dbReference type="ARBA" id="ARBA00023143"/>
    </source>
</evidence>
<proteinExistence type="inferred from homology"/>
<protein>
    <recommendedName>
        <fullName evidence="4 7">Flagellar hook-associated protein 1</fullName>
        <shortName evidence="7">HAP1</shortName>
    </recommendedName>
</protein>
<sequence length="459" mass="47737">MSTINNALSGALAAQAGLNTTSQNIANVMTEGYTRQGVLLSSIQPAKSGPLAAGGGVAVSSLLRFSDGYKSVQMWNAASNLGRYTVSQPYLTQLEQVMGDDTSGLNAGVDAFFAALNAASVEPTSSPLRQQVITAADALAQRFNSLTQVMSSQRLAIQQQRSTAVAQINTLTTDIAALNKQIAATQATGVNASGLIDERDRKIDSLASMVSVQVVDQADGSRSISFKSGQPLVVGGLAATVSAEGNTDGSQTLKVVFGKENYTLTGSSLGGQLGGLDDVEQNVLLPMMQSITDMASQMASKVNTQLMAGYAQDGTQGVALFEFDATSAVGMLKVNASIVAQDLGFSSDATLPGDSGNLLKVIDIKGQTLTLGSLGDVSLGDAVTQLVGRLGMASQQNQASLDTAQTVRDQTEESWKSTSGVNSDEEAINLIQYQQMYQSNLKVIAVANELFDATLAMMG</sequence>
<evidence type="ECO:0000313" key="10">
    <source>
        <dbReference type="EMBL" id="BAQ08169.1"/>
    </source>
</evidence>
<keyword evidence="10" id="KW-0282">Flagellum</keyword>
<evidence type="ECO:0000256" key="1">
    <source>
        <dbReference type="ARBA" id="ARBA00004365"/>
    </source>
</evidence>
<dbReference type="NCBIfam" id="TIGR02492">
    <property type="entry name" value="flgK_ends"/>
    <property type="match status" value="1"/>
</dbReference>
<dbReference type="GO" id="GO:0044780">
    <property type="term" value="P:bacterial-type flagellum assembly"/>
    <property type="evidence" value="ECO:0007669"/>
    <property type="project" value="InterPro"/>
</dbReference>
<dbReference type="Pfam" id="PF06429">
    <property type="entry name" value="Flg_bbr_C"/>
    <property type="match status" value="1"/>
</dbReference>
<evidence type="ECO:0000256" key="4">
    <source>
        <dbReference type="ARBA" id="ARBA00016244"/>
    </source>
</evidence>
<dbReference type="EMBL" id="LC043068">
    <property type="protein sequence ID" value="BAQ08169.1"/>
    <property type="molecule type" value="Genomic_DNA"/>
</dbReference>